<dbReference type="InterPro" id="IPR013284">
    <property type="entry name" value="Beta-catenin"/>
</dbReference>
<dbReference type="PANTHER" id="PTHR45976">
    <property type="entry name" value="ARMADILLO SEGMENT POLARITY PROTEIN"/>
    <property type="match status" value="1"/>
</dbReference>
<dbReference type="EMBL" id="UZAG01003005">
    <property type="protein sequence ID" value="VDO14606.1"/>
    <property type="molecule type" value="Genomic_DNA"/>
</dbReference>
<evidence type="ECO:0000313" key="2">
    <source>
        <dbReference type="EMBL" id="VDO14606.1"/>
    </source>
</evidence>
<reference evidence="2 3" key="2">
    <citation type="submission" date="2018-11" db="EMBL/GenBank/DDBJ databases">
        <authorList>
            <consortium name="Pathogen Informatics"/>
        </authorList>
    </citation>
    <scope>NUCLEOTIDE SEQUENCE [LARGE SCALE GENOMIC DNA]</scope>
</reference>
<evidence type="ECO:0000256" key="1">
    <source>
        <dbReference type="SAM" id="MobiDB-lite"/>
    </source>
</evidence>
<keyword evidence="3" id="KW-1185">Reference proteome</keyword>
<dbReference type="WBParaSite" id="BTMF_0000405601-mRNA-1">
    <property type="protein sequence ID" value="BTMF_0000405601-mRNA-1"/>
    <property type="gene ID" value="BTMF_0000405601"/>
</dbReference>
<evidence type="ECO:0000313" key="4">
    <source>
        <dbReference type="WBParaSite" id="BTMF_0000405601-mRNA-1"/>
    </source>
</evidence>
<evidence type="ECO:0000313" key="3">
    <source>
        <dbReference type="Proteomes" id="UP000280834"/>
    </source>
</evidence>
<gene>
    <name evidence="2" type="ORF">BTMF_LOCUS3358</name>
</gene>
<dbReference type="GO" id="GO:0007155">
    <property type="term" value="P:cell adhesion"/>
    <property type="evidence" value="ECO:0007669"/>
    <property type="project" value="InterPro"/>
</dbReference>
<dbReference type="GO" id="GO:0045296">
    <property type="term" value="F:cadherin binding"/>
    <property type="evidence" value="ECO:0007669"/>
    <property type="project" value="InterPro"/>
</dbReference>
<dbReference type="AlphaFoldDB" id="A0A0R3QCH6"/>
<protein>
    <submittedName>
        <fullName evidence="4">Pds5</fullName>
    </submittedName>
</protein>
<feature type="region of interest" description="Disordered" evidence="1">
    <location>
        <begin position="1"/>
        <end position="20"/>
    </location>
</feature>
<reference evidence="4" key="1">
    <citation type="submission" date="2017-02" db="UniProtKB">
        <authorList>
            <consortium name="WormBaseParasite"/>
        </authorList>
    </citation>
    <scope>IDENTIFICATION</scope>
</reference>
<proteinExistence type="predicted"/>
<accession>A0A0R3QCH6</accession>
<dbReference type="Gene3D" id="6.10.250.2780">
    <property type="match status" value="1"/>
</dbReference>
<organism evidence="4">
    <name type="scientific">Brugia timori</name>
    <dbReference type="NCBI Taxonomy" id="42155"/>
    <lineage>
        <taxon>Eukaryota</taxon>
        <taxon>Metazoa</taxon>
        <taxon>Ecdysozoa</taxon>
        <taxon>Nematoda</taxon>
        <taxon>Chromadorea</taxon>
        <taxon>Rhabditida</taxon>
        <taxon>Spirurina</taxon>
        <taxon>Spiruromorpha</taxon>
        <taxon>Filarioidea</taxon>
        <taxon>Onchocercidae</taxon>
        <taxon>Brugia</taxon>
    </lineage>
</organism>
<dbReference type="CDD" id="cd21719">
    <property type="entry name" value="CTNNAbd_CTNNB1-like"/>
    <property type="match status" value="1"/>
</dbReference>
<sequence length="82" mass="9006">MFPDLCPDKTSGMGSSSHRSTIVSKLAEPSQLLTTAVVELLSLQDEAELTTKAIPELVKLLADKDEVSYLYEGLFMFEISLL</sequence>
<dbReference type="Proteomes" id="UP000280834">
    <property type="component" value="Unassembled WGS sequence"/>
</dbReference>
<dbReference type="STRING" id="42155.A0A0R3QCH6"/>
<name>A0A0R3QCH6_9BILA</name>